<evidence type="ECO:0000256" key="3">
    <source>
        <dbReference type="ARBA" id="ARBA00022679"/>
    </source>
</evidence>
<evidence type="ECO:0000256" key="9">
    <source>
        <dbReference type="ARBA" id="ARBA00023180"/>
    </source>
</evidence>
<name>A0A8K0EDR6_BRALA</name>
<evidence type="ECO:0000256" key="7">
    <source>
        <dbReference type="ARBA" id="ARBA00023034"/>
    </source>
</evidence>
<dbReference type="GO" id="GO:0001733">
    <property type="term" value="F:galactosylceramide sulfotransferase activity"/>
    <property type="evidence" value="ECO:0007669"/>
    <property type="project" value="InterPro"/>
</dbReference>
<keyword evidence="7" id="KW-0333">Golgi apparatus</keyword>
<keyword evidence="6" id="KW-1133">Transmembrane helix</keyword>
<dbReference type="AlphaFoldDB" id="A0A8K0EDR6"/>
<dbReference type="Pfam" id="PF06990">
    <property type="entry name" value="Gal-3-0_sulfotr"/>
    <property type="match status" value="1"/>
</dbReference>
<dbReference type="SUPFAM" id="SSF52540">
    <property type="entry name" value="P-loop containing nucleoside triphosphate hydrolases"/>
    <property type="match status" value="1"/>
</dbReference>
<keyword evidence="4" id="KW-0812">Transmembrane</keyword>
<gene>
    <name evidence="10" type="primary">GAL3ST1</name>
    <name evidence="10" type="ORF">BLAG_LOCUS7339</name>
</gene>
<dbReference type="GO" id="GO:0009247">
    <property type="term" value="P:glycolipid biosynthetic process"/>
    <property type="evidence" value="ECO:0007669"/>
    <property type="project" value="InterPro"/>
</dbReference>
<sequence length="384" mass="45172">MTSSMMEAAQKSLETQHLAFNSENSVSTSRNKLQRINIGTCQPHLSVAFLKVHKCGSTTVSNDVMFRFAFKHNLIAALPNSDRPIIGSLGRIRDSDYKKPPKGKRWNIFAHHAMYNRTRFRQLMAPDTRYVTILREPLQRLKSAFQYFHLEDRFPGLQKQTPRGVAYVTTYLKRPGYWDTHYQQPPTPDGREHRCLRNCLGRDLGLSEKHYDNNTAVQEFIQGIENDFTTVLILEYLPESLVLLKRRMCWTLYDILYAHGTHSRKQRYKGKEVVTGAMKDGFYKHNKADVMLYTRFNDSLHRQISQEGTDFLEEVKHFKRTNDNVLGFCQSKKWRRQRNLIVEKSKWNDAFSVNVGNSFCKLYDKDRKYWHLKLKSAYGKKQRR</sequence>
<keyword evidence="11" id="KW-1185">Reference proteome</keyword>
<dbReference type="Proteomes" id="UP000838412">
    <property type="component" value="Chromosome 14"/>
</dbReference>
<keyword evidence="8" id="KW-0472">Membrane</keyword>
<dbReference type="PANTHER" id="PTHR14647:SF87">
    <property type="entry name" value="PUTATIVE-RELATED"/>
    <property type="match status" value="1"/>
</dbReference>
<evidence type="ECO:0000256" key="8">
    <source>
        <dbReference type="ARBA" id="ARBA00023136"/>
    </source>
</evidence>
<evidence type="ECO:0000313" key="11">
    <source>
        <dbReference type="Proteomes" id="UP000838412"/>
    </source>
</evidence>
<proteinExistence type="inferred from homology"/>
<keyword evidence="3" id="KW-0808">Transferase</keyword>
<evidence type="ECO:0000256" key="2">
    <source>
        <dbReference type="ARBA" id="ARBA00008124"/>
    </source>
</evidence>
<comment type="subcellular location">
    <subcellularLocation>
        <location evidence="1">Golgi apparatus membrane</location>
        <topology evidence="1">Single-pass type II membrane protein</topology>
    </subcellularLocation>
</comment>
<dbReference type="EMBL" id="OV696699">
    <property type="protein sequence ID" value="CAH1244790.1"/>
    <property type="molecule type" value="Genomic_DNA"/>
</dbReference>
<reference evidence="10" key="1">
    <citation type="submission" date="2022-01" db="EMBL/GenBank/DDBJ databases">
        <authorList>
            <person name="Braso-Vives M."/>
        </authorList>
    </citation>
    <scope>NUCLEOTIDE SEQUENCE</scope>
</reference>
<dbReference type="PANTHER" id="PTHR14647">
    <property type="entry name" value="GALACTOSE-3-O-SULFOTRANSFERASE"/>
    <property type="match status" value="1"/>
</dbReference>
<evidence type="ECO:0000256" key="4">
    <source>
        <dbReference type="ARBA" id="ARBA00022692"/>
    </source>
</evidence>
<evidence type="ECO:0000313" key="10">
    <source>
        <dbReference type="EMBL" id="CAH1244790.1"/>
    </source>
</evidence>
<dbReference type="InterPro" id="IPR027417">
    <property type="entry name" value="P-loop_NTPase"/>
</dbReference>
<dbReference type="Gene3D" id="3.40.50.300">
    <property type="entry name" value="P-loop containing nucleotide triphosphate hydrolases"/>
    <property type="match status" value="1"/>
</dbReference>
<dbReference type="InterPro" id="IPR009729">
    <property type="entry name" value="Gal-3-0_sulfotransfrase"/>
</dbReference>
<evidence type="ECO:0000256" key="1">
    <source>
        <dbReference type="ARBA" id="ARBA00004323"/>
    </source>
</evidence>
<comment type="similarity">
    <text evidence="2">Belongs to the galactose-3-O-sulfotransferase family.</text>
</comment>
<dbReference type="OrthoDB" id="514299at2759"/>
<protein>
    <submittedName>
        <fullName evidence="10">GAL3ST1 protein</fullName>
    </submittedName>
</protein>
<evidence type="ECO:0000256" key="5">
    <source>
        <dbReference type="ARBA" id="ARBA00022968"/>
    </source>
</evidence>
<dbReference type="GO" id="GO:0000139">
    <property type="term" value="C:Golgi membrane"/>
    <property type="evidence" value="ECO:0007669"/>
    <property type="project" value="UniProtKB-SubCell"/>
</dbReference>
<accession>A0A8K0EDR6</accession>
<evidence type="ECO:0000256" key="6">
    <source>
        <dbReference type="ARBA" id="ARBA00022989"/>
    </source>
</evidence>
<organism evidence="10 11">
    <name type="scientific">Branchiostoma lanceolatum</name>
    <name type="common">Common lancelet</name>
    <name type="synonym">Amphioxus lanceolatum</name>
    <dbReference type="NCBI Taxonomy" id="7740"/>
    <lineage>
        <taxon>Eukaryota</taxon>
        <taxon>Metazoa</taxon>
        <taxon>Chordata</taxon>
        <taxon>Cephalochordata</taxon>
        <taxon>Leptocardii</taxon>
        <taxon>Amphioxiformes</taxon>
        <taxon>Branchiostomatidae</taxon>
        <taxon>Branchiostoma</taxon>
    </lineage>
</organism>
<keyword evidence="9" id="KW-0325">Glycoprotein</keyword>
<keyword evidence="5" id="KW-0735">Signal-anchor</keyword>